<name>A0A9N8KGI9_9PEZI</name>
<dbReference type="AlphaFoldDB" id="A0A9N8KGI9"/>
<evidence type="ECO:0000256" key="4">
    <source>
        <dbReference type="ARBA" id="ARBA00023125"/>
    </source>
</evidence>
<evidence type="ECO:0008006" key="9">
    <source>
        <dbReference type="Google" id="ProtNLM"/>
    </source>
</evidence>
<evidence type="ECO:0000313" key="8">
    <source>
        <dbReference type="Proteomes" id="UP000745764"/>
    </source>
</evidence>
<organism evidence="7 8">
    <name type="scientific">Aureobasidium uvarum</name>
    <dbReference type="NCBI Taxonomy" id="2773716"/>
    <lineage>
        <taxon>Eukaryota</taxon>
        <taxon>Fungi</taxon>
        <taxon>Dikarya</taxon>
        <taxon>Ascomycota</taxon>
        <taxon>Pezizomycotina</taxon>
        <taxon>Dothideomycetes</taxon>
        <taxon>Dothideomycetidae</taxon>
        <taxon>Dothideales</taxon>
        <taxon>Saccotheciaceae</taxon>
        <taxon>Aureobasidium</taxon>
    </lineage>
</organism>
<dbReference type="PANTHER" id="PTHR31944:SF131">
    <property type="entry name" value="HEME-RESPONSIVE ZINC FINGER TRANSCRIPTION FACTOR HAP1"/>
    <property type="match status" value="1"/>
</dbReference>
<keyword evidence="4" id="KW-0238">DNA-binding</keyword>
<reference evidence="7" key="1">
    <citation type="submission" date="2020-06" db="EMBL/GenBank/DDBJ databases">
        <authorList>
            <person name="Onetto C."/>
        </authorList>
    </citation>
    <scope>NUCLEOTIDE SEQUENCE</scope>
</reference>
<evidence type="ECO:0000313" key="7">
    <source>
        <dbReference type="EMBL" id="CAD0111490.1"/>
    </source>
</evidence>
<accession>A0A9N8KGI9</accession>
<protein>
    <recommendedName>
        <fullName evidence="9">Transcription factor domain-containing protein</fullName>
    </recommendedName>
</protein>
<dbReference type="GO" id="GO:0008270">
    <property type="term" value="F:zinc ion binding"/>
    <property type="evidence" value="ECO:0007669"/>
    <property type="project" value="InterPro"/>
</dbReference>
<keyword evidence="6" id="KW-0539">Nucleus</keyword>
<keyword evidence="2" id="KW-0862">Zinc</keyword>
<dbReference type="InterPro" id="IPR051430">
    <property type="entry name" value="Fungal_TF_Env_Response"/>
</dbReference>
<proteinExistence type="predicted"/>
<dbReference type="CDD" id="cd12148">
    <property type="entry name" value="fungal_TF_MHR"/>
    <property type="match status" value="1"/>
</dbReference>
<evidence type="ECO:0000256" key="3">
    <source>
        <dbReference type="ARBA" id="ARBA00023015"/>
    </source>
</evidence>
<dbReference type="GO" id="GO:0005634">
    <property type="term" value="C:nucleus"/>
    <property type="evidence" value="ECO:0007669"/>
    <property type="project" value="TreeGrafter"/>
</dbReference>
<keyword evidence="8" id="KW-1185">Reference proteome</keyword>
<keyword evidence="3" id="KW-0805">Transcription regulation</keyword>
<sequence>MVAAIGAGFSPKLAKDYTPSTWIYAAEVGLRSIDSEKRASVTGVQILCLVLLARQINPDATEKNLSWITAEGLLRAAMHIGLHITPSRLPPMSFYEEQIRIRLWATVIEIYLQHCLEVGGSPSILAHELDLELPCNIADEHFDEHTTAPPTPEPMDQFTHTSIQITLIQCFAVRLEIAAFVNNPRREGLYKETLQLASRLSSFCKSNHQRFQRDTRPQAHRFSMRLMDLFMHRFLLALHAPFAFRAVADPTLCFSRKVSLQVALTLLDRSLCTDDDEYARALLVGVGFFAGPTIQAASIVCAELISQMEEEISMFTLSPGSAGRQVLCKVLDDYINLLRRRVMQAEPDIQLFLLFSGLIAQIEASHSGRSVDKAIELAMQEGLMDCQKILEDRAQPDLMIEPSLDLTDQFTLDGISWSANELQDWLSCGGLEAPLLMPAFQ</sequence>
<evidence type="ECO:0000256" key="6">
    <source>
        <dbReference type="ARBA" id="ARBA00023242"/>
    </source>
</evidence>
<dbReference type="EMBL" id="CAINUL010000010">
    <property type="protein sequence ID" value="CAD0111490.1"/>
    <property type="molecule type" value="Genomic_DNA"/>
</dbReference>
<gene>
    <name evidence="7" type="ORF">AWRI4620_LOCUS5745</name>
</gene>
<evidence type="ECO:0000256" key="5">
    <source>
        <dbReference type="ARBA" id="ARBA00023163"/>
    </source>
</evidence>
<dbReference type="PANTHER" id="PTHR31944">
    <property type="entry name" value="HEME-RESPONSIVE ZINC FINGER TRANSCRIPTION FACTOR HAP1"/>
    <property type="match status" value="1"/>
</dbReference>
<keyword evidence="1" id="KW-0479">Metal-binding</keyword>
<evidence type="ECO:0000256" key="2">
    <source>
        <dbReference type="ARBA" id="ARBA00022833"/>
    </source>
</evidence>
<evidence type="ECO:0000256" key="1">
    <source>
        <dbReference type="ARBA" id="ARBA00022723"/>
    </source>
</evidence>
<dbReference type="GO" id="GO:0001228">
    <property type="term" value="F:DNA-binding transcription activator activity, RNA polymerase II-specific"/>
    <property type="evidence" value="ECO:0007669"/>
    <property type="project" value="TreeGrafter"/>
</dbReference>
<comment type="caution">
    <text evidence="7">The sequence shown here is derived from an EMBL/GenBank/DDBJ whole genome shotgun (WGS) entry which is preliminary data.</text>
</comment>
<keyword evidence="5" id="KW-0804">Transcription</keyword>
<dbReference type="GO" id="GO:0000978">
    <property type="term" value="F:RNA polymerase II cis-regulatory region sequence-specific DNA binding"/>
    <property type="evidence" value="ECO:0007669"/>
    <property type="project" value="TreeGrafter"/>
</dbReference>
<dbReference type="Proteomes" id="UP000745764">
    <property type="component" value="Unassembled WGS sequence"/>
</dbReference>
<dbReference type="OrthoDB" id="4337792at2759"/>
<dbReference type="GO" id="GO:0006351">
    <property type="term" value="P:DNA-templated transcription"/>
    <property type="evidence" value="ECO:0007669"/>
    <property type="project" value="InterPro"/>
</dbReference>